<organism evidence="1 2">
    <name type="scientific">Methylobacterium brachiatum</name>
    <dbReference type="NCBI Taxonomy" id="269660"/>
    <lineage>
        <taxon>Bacteria</taxon>
        <taxon>Pseudomonadati</taxon>
        <taxon>Pseudomonadota</taxon>
        <taxon>Alphaproteobacteria</taxon>
        <taxon>Hyphomicrobiales</taxon>
        <taxon>Methylobacteriaceae</taxon>
        <taxon>Methylobacterium</taxon>
    </lineage>
</organism>
<evidence type="ECO:0000313" key="1">
    <source>
        <dbReference type="EMBL" id="MDQ0541457.1"/>
    </source>
</evidence>
<comment type="caution">
    <text evidence="1">The sequence shown here is derived from an EMBL/GenBank/DDBJ whole genome shotgun (WGS) entry which is preliminary data.</text>
</comment>
<dbReference type="EMBL" id="JAUSWL010000001">
    <property type="protein sequence ID" value="MDQ0541457.1"/>
    <property type="molecule type" value="Genomic_DNA"/>
</dbReference>
<sequence length="40" mass="4359">MARLLFKRFAARGTPTVGPEAVRHAVLAEESRKVLGVPRA</sequence>
<gene>
    <name evidence="1" type="ORF">QO001_000365</name>
</gene>
<evidence type="ECO:0000313" key="2">
    <source>
        <dbReference type="Proteomes" id="UP001223420"/>
    </source>
</evidence>
<dbReference type="Proteomes" id="UP001223420">
    <property type="component" value="Unassembled WGS sequence"/>
</dbReference>
<name>A0AAJ1TQU3_9HYPH</name>
<reference evidence="1" key="1">
    <citation type="submission" date="2023-07" db="EMBL/GenBank/DDBJ databases">
        <title>Genomic Encyclopedia of Type Strains, Phase IV (KMG-IV): sequencing the most valuable type-strain genomes for metagenomic binning, comparative biology and taxonomic classification.</title>
        <authorList>
            <person name="Goeker M."/>
        </authorList>
    </citation>
    <scope>NUCLEOTIDE SEQUENCE</scope>
    <source>
        <strain evidence="1">DSM 19569</strain>
    </source>
</reference>
<dbReference type="RefSeq" id="WP_268868315.1">
    <property type="nucleotide sequence ID" value="NZ_JAJALK010000001.1"/>
</dbReference>
<accession>A0AAJ1TQU3</accession>
<protein>
    <submittedName>
        <fullName evidence="1">Uncharacterized protein</fullName>
    </submittedName>
</protein>
<proteinExistence type="predicted"/>
<dbReference type="AlphaFoldDB" id="A0AAJ1TQU3"/>